<organism evidence="1 2">
    <name type="scientific">Paenimyroides ceti</name>
    <dbReference type="NCBI Taxonomy" id="395087"/>
    <lineage>
        <taxon>Bacteria</taxon>
        <taxon>Pseudomonadati</taxon>
        <taxon>Bacteroidota</taxon>
        <taxon>Flavobacteriia</taxon>
        <taxon>Flavobacteriales</taxon>
        <taxon>Flavobacteriaceae</taxon>
        <taxon>Paenimyroides</taxon>
    </lineage>
</organism>
<name>A0ABT8CWN6_9FLAO</name>
<evidence type="ECO:0000313" key="1">
    <source>
        <dbReference type="EMBL" id="MDN3708406.1"/>
    </source>
</evidence>
<reference evidence="2" key="1">
    <citation type="journal article" date="2019" name="Int. J. Syst. Evol. Microbiol.">
        <title>The Global Catalogue of Microorganisms (GCM) 10K type strain sequencing project: providing services to taxonomists for standard genome sequencing and annotation.</title>
        <authorList>
            <consortium name="The Broad Institute Genomics Platform"/>
            <consortium name="The Broad Institute Genome Sequencing Center for Infectious Disease"/>
            <person name="Wu L."/>
            <person name="Ma J."/>
        </authorList>
    </citation>
    <scope>NUCLEOTIDE SEQUENCE [LARGE SCALE GENOMIC DNA]</scope>
    <source>
        <strain evidence="2">CECT 7184</strain>
    </source>
</reference>
<keyword evidence="2" id="KW-1185">Reference proteome</keyword>
<dbReference type="RefSeq" id="WP_290364272.1">
    <property type="nucleotide sequence ID" value="NZ_JAUFQU010000001.1"/>
</dbReference>
<proteinExistence type="predicted"/>
<dbReference type="EMBL" id="JAUFQU010000001">
    <property type="protein sequence ID" value="MDN3708406.1"/>
    <property type="molecule type" value="Genomic_DNA"/>
</dbReference>
<accession>A0ABT8CWN6</accession>
<dbReference type="Proteomes" id="UP001242368">
    <property type="component" value="Unassembled WGS sequence"/>
</dbReference>
<gene>
    <name evidence="1" type="ORF">QW060_14995</name>
</gene>
<evidence type="ECO:0008006" key="3">
    <source>
        <dbReference type="Google" id="ProtNLM"/>
    </source>
</evidence>
<comment type="caution">
    <text evidence="1">The sequence shown here is derived from an EMBL/GenBank/DDBJ whole genome shotgun (WGS) entry which is preliminary data.</text>
</comment>
<protein>
    <recommendedName>
        <fullName evidence="3">Outer membrane protein beta-barrel domain-containing protein</fullName>
    </recommendedName>
</protein>
<sequence>MQKNKLYTIIMSLLFLILSNKGIAQEQDVFSQRIHQVSVQIDSIVSHNKDLLKKEIETIEKSRASGEITLEEYEAMKMSKSEFYAVEIEKAITDKENEIKDILQQKIDGNLKPDAGLLQSMEADLAEKRTMLDVSYNIGINGVNDKKGEFELAGTGALEILGRTKIWKNNPHYFINYGIGFTGNYLKPKNNYVLIEDGNQSILVDSGRSLKQSRIDIGTFRLPFLFEYDFASSSAVKKVHPQVPILNSRQSFFMGVGGYIGFTGHKSITQVVRYEEGGKEYVDRHTGNRNINTFLYGVQAQIGYKYVSLYFDYQLSPLFKSNPDSQHIYTIGLKISWFNVLIN</sequence>
<evidence type="ECO:0000313" key="2">
    <source>
        <dbReference type="Proteomes" id="UP001242368"/>
    </source>
</evidence>